<evidence type="ECO:0000313" key="2">
    <source>
        <dbReference type="Proteomes" id="UP000054018"/>
    </source>
</evidence>
<organism evidence="1 2">
    <name type="scientific">Pisolithus microcarpus 441</name>
    <dbReference type="NCBI Taxonomy" id="765257"/>
    <lineage>
        <taxon>Eukaryota</taxon>
        <taxon>Fungi</taxon>
        <taxon>Dikarya</taxon>
        <taxon>Basidiomycota</taxon>
        <taxon>Agaricomycotina</taxon>
        <taxon>Agaricomycetes</taxon>
        <taxon>Agaricomycetidae</taxon>
        <taxon>Boletales</taxon>
        <taxon>Sclerodermatineae</taxon>
        <taxon>Pisolithaceae</taxon>
        <taxon>Pisolithus</taxon>
    </lineage>
</organism>
<dbReference type="EMBL" id="KN833732">
    <property type="protein sequence ID" value="KIK22987.1"/>
    <property type="molecule type" value="Genomic_DNA"/>
</dbReference>
<gene>
    <name evidence="1" type="ORF">PISMIDRAFT_476053</name>
</gene>
<sequence length="100" mass="11138">MYSLADTSNNSPFSFSSSSRSQFLIPFGDNNGQTGLRISAQSQMMPQQQFSQYPANSNSSYHTSTFTLFAPLLDISVLQEHCNLLEQQLTKATMECDTVK</sequence>
<reference evidence="2" key="2">
    <citation type="submission" date="2015-01" db="EMBL/GenBank/DDBJ databases">
        <title>Evolutionary Origins and Diversification of the Mycorrhizal Mutualists.</title>
        <authorList>
            <consortium name="DOE Joint Genome Institute"/>
            <consortium name="Mycorrhizal Genomics Consortium"/>
            <person name="Kohler A."/>
            <person name="Kuo A."/>
            <person name="Nagy L.G."/>
            <person name="Floudas D."/>
            <person name="Copeland A."/>
            <person name="Barry K.W."/>
            <person name="Cichocki N."/>
            <person name="Veneault-Fourrey C."/>
            <person name="LaButti K."/>
            <person name="Lindquist E.A."/>
            <person name="Lipzen A."/>
            <person name="Lundell T."/>
            <person name="Morin E."/>
            <person name="Murat C."/>
            <person name="Riley R."/>
            <person name="Ohm R."/>
            <person name="Sun H."/>
            <person name="Tunlid A."/>
            <person name="Henrissat B."/>
            <person name="Grigoriev I.V."/>
            <person name="Hibbett D.S."/>
            <person name="Martin F."/>
        </authorList>
    </citation>
    <scope>NUCLEOTIDE SEQUENCE [LARGE SCALE GENOMIC DNA]</scope>
    <source>
        <strain evidence="2">441</strain>
    </source>
</reference>
<accession>A0A0C9ZKR2</accession>
<evidence type="ECO:0000313" key="1">
    <source>
        <dbReference type="EMBL" id="KIK22987.1"/>
    </source>
</evidence>
<protein>
    <submittedName>
        <fullName evidence="1">Uncharacterized protein</fullName>
    </submittedName>
</protein>
<keyword evidence="2" id="KW-1185">Reference proteome</keyword>
<proteinExistence type="predicted"/>
<reference evidence="1 2" key="1">
    <citation type="submission" date="2014-04" db="EMBL/GenBank/DDBJ databases">
        <authorList>
            <consortium name="DOE Joint Genome Institute"/>
            <person name="Kuo A."/>
            <person name="Kohler A."/>
            <person name="Costa M.D."/>
            <person name="Nagy L.G."/>
            <person name="Floudas D."/>
            <person name="Copeland A."/>
            <person name="Barry K.W."/>
            <person name="Cichocki N."/>
            <person name="Veneault-Fourrey C."/>
            <person name="LaButti K."/>
            <person name="Lindquist E.A."/>
            <person name="Lipzen A."/>
            <person name="Lundell T."/>
            <person name="Morin E."/>
            <person name="Murat C."/>
            <person name="Sun H."/>
            <person name="Tunlid A."/>
            <person name="Henrissat B."/>
            <person name="Grigoriev I.V."/>
            <person name="Hibbett D.S."/>
            <person name="Martin F."/>
            <person name="Nordberg H.P."/>
            <person name="Cantor M.N."/>
            <person name="Hua S.X."/>
        </authorList>
    </citation>
    <scope>NUCLEOTIDE SEQUENCE [LARGE SCALE GENOMIC DNA]</scope>
    <source>
        <strain evidence="1 2">441</strain>
    </source>
</reference>
<dbReference type="AlphaFoldDB" id="A0A0C9ZKR2"/>
<dbReference type="Proteomes" id="UP000054018">
    <property type="component" value="Unassembled WGS sequence"/>
</dbReference>
<dbReference type="HOGENOM" id="CLU_2307145_0_0_1"/>
<name>A0A0C9ZKR2_9AGAM</name>